<organism evidence="2 3">
    <name type="scientific">Rhamnusium bicolor</name>
    <dbReference type="NCBI Taxonomy" id="1586634"/>
    <lineage>
        <taxon>Eukaryota</taxon>
        <taxon>Metazoa</taxon>
        <taxon>Ecdysozoa</taxon>
        <taxon>Arthropoda</taxon>
        <taxon>Hexapoda</taxon>
        <taxon>Insecta</taxon>
        <taxon>Pterygota</taxon>
        <taxon>Neoptera</taxon>
        <taxon>Endopterygota</taxon>
        <taxon>Coleoptera</taxon>
        <taxon>Polyphaga</taxon>
        <taxon>Cucujiformia</taxon>
        <taxon>Chrysomeloidea</taxon>
        <taxon>Cerambycidae</taxon>
        <taxon>Lepturinae</taxon>
        <taxon>Rhagiini</taxon>
        <taxon>Rhamnusium</taxon>
    </lineage>
</organism>
<gene>
    <name evidence="2" type="ORF">NQ314_004812</name>
</gene>
<protein>
    <submittedName>
        <fullName evidence="2">Uncharacterized protein</fullName>
    </submittedName>
</protein>
<evidence type="ECO:0000313" key="2">
    <source>
        <dbReference type="EMBL" id="KAJ8964517.1"/>
    </source>
</evidence>
<accession>A0AAV8ZJJ4</accession>
<feature type="compositionally biased region" description="Low complexity" evidence="1">
    <location>
        <begin position="135"/>
        <end position="146"/>
    </location>
</feature>
<sequence length="303" mass="33615">FYEVWLYAKPFLIVLGHATGCDHDDIRSSLSEILLQFILKHRGRNLESDKLSVTLRCKCAPRGKHSKTVPQTVYDQKQTGDYNIQLHLKDFQIIALLSDDSIGAIGDYDYNYDYSEFTVKPATQKPSVPPPSQPPSNSQIPENPSSTLKPANHPYPVLVPSTTQPPEEKPLIIEEKPINNPDKPNKEQVLNEVDKTENLTIASSITEKVEVVSAASEKIEEPNSPGQIKVQIIETPIVSAGAVPGEQIHDQNNEAVPQGEILQLRRCSTGFTRDKKGKMQKNQETGSCFTTAAVSIINTYLNI</sequence>
<keyword evidence="3" id="KW-1185">Reference proteome</keyword>
<name>A0AAV8ZJJ4_9CUCU</name>
<evidence type="ECO:0000256" key="1">
    <source>
        <dbReference type="SAM" id="MobiDB-lite"/>
    </source>
</evidence>
<reference evidence="2" key="1">
    <citation type="journal article" date="2023" name="Insect Mol. Biol.">
        <title>Genome sequencing provides insights into the evolution of gene families encoding plant cell wall-degrading enzymes in longhorned beetles.</title>
        <authorList>
            <person name="Shin N.R."/>
            <person name="Okamura Y."/>
            <person name="Kirsch R."/>
            <person name="Pauchet Y."/>
        </authorList>
    </citation>
    <scope>NUCLEOTIDE SEQUENCE</scope>
    <source>
        <strain evidence="2">RBIC_L_NR</strain>
    </source>
</reference>
<dbReference type="Proteomes" id="UP001162156">
    <property type="component" value="Unassembled WGS sequence"/>
</dbReference>
<evidence type="ECO:0000313" key="3">
    <source>
        <dbReference type="Proteomes" id="UP001162156"/>
    </source>
</evidence>
<dbReference type="AlphaFoldDB" id="A0AAV8ZJJ4"/>
<dbReference type="EMBL" id="JANEYF010001344">
    <property type="protein sequence ID" value="KAJ8964517.1"/>
    <property type="molecule type" value="Genomic_DNA"/>
</dbReference>
<feature type="non-terminal residue" evidence="2">
    <location>
        <position position="1"/>
    </location>
</feature>
<proteinExistence type="predicted"/>
<comment type="caution">
    <text evidence="2">The sequence shown here is derived from an EMBL/GenBank/DDBJ whole genome shotgun (WGS) entry which is preliminary data.</text>
</comment>
<feature type="region of interest" description="Disordered" evidence="1">
    <location>
        <begin position="121"/>
        <end position="166"/>
    </location>
</feature>